<evidence type="ECO:0000256" key="1">
    <source>
        <dbReference type="SAM" id="Phobius"/>
    </source>
</evidence>
<dbReference type="SUPFAM" id="SSF81321">
    <property type="entry name" value="Family A G protein-coupled receptor-like"/>
    <property type="match status" value="1"/>
</dbReference>
<feature type="transmembrane region" description="Helical" evidence="1">
    <location>
        <begin position="88"/>
        <end position="109"/>
    </location>
</feature>
<dbReference type="PANTHER" id="PTHR22943:SF20">
    <property type="entry name" value="SEVEN TM RECEPTOR"/>
    <property type="match status" value="1"/>
</dbReference>
<dbReference type="eggNOG" id="ENOG502RVUE">
    <property type="taxonomic scope" value="Eukaryota"/>
</dbReference>
<keyword evidence="1" id="KW-0812">Transmembrane</keyword>
<feature type="transmembrane region" description="Helical" evidence="1">
    <location>
        <begin position="12"/>
        <end position="30"/>
    </location>
</feature>
<dbReference type="PANTHER" id="PTHR22943">
    <property type="entry name" value="7-TRANSMEMBRANE DOMAIN RECEPTOR C.ELEGANS"/>
    <property type="match status" value="1"/>
</dbReference>
<feature type="transmembrane region" description="Helical" evidence="1">
    <location>
        <begin position="204"/>
        <end position="232"/>
    </location>
</feature>
<organism evidence="2 3">
    <name type="scientific">Caenorhabditis tropicalis</name>
    <dbReference type="NCBI Taxonomy" id="1561998"/>
    <lineage>
        <taxon>Eukaryota</taxon>
        <taxon>Metazoa</taxon>
        <taxon>Ecdysozoa</taxon>
        <taxon>Nematoda</taxon>
        <taxon>Chromadorea</taxon>
        <taxon>Rhabditida</taxon>
        <taxon>Rhabditina</taxon>
        <taxon>Rhabditomorpha</taxon>
        <taxon>Rhabditoidea</taxon>
        <taxon>Rhabditidae</taxon>
        <taxon>Peloderinae</taxon>
        <taxon>Caenorhabditis</taxon>
    </lineage>
</organism>
<feature type="transmembrane region" description="Helical" evidence="1">
    <location>
        <begin position="42"/>
        <end position="61"/>
    </location>
</feature>
<dbReference type="WBParaSite" id="Csp11.Scaffold630.g21533.t1">
    <property type="protein sequence ID" value="Csp11.Scaffold630.g21533.t1"/>
    <property type="gene ID" value="Csp11.Scaffold630.g21533"/>
</dbReference>
<name>A0A1I7V1S4_9PELO</name>
<dbReference type="Pfam" id="PF10326">
    <property type="entry name" value="7TM_GPCR_Str"/>
    <property type="match status" value="2"/>
</dbReference>
<dbReference type="Proteomes" id="UP000095282">
    <property type="component" value="Unplaced"/>
</dbReference>
<evidence type="ECO:0000313" key="3">
    <source>
        <dbReference type="WBParaSite" id="Csp11.Scaffold630.g21533.t1"/>
    </source>
</evidence>
<accession>A0A1I7V1S4</accession>
<keyword evidence="1" id="KW-1133">Transmembrane helix</keyword>
<dbReference type="GO" id="GO:0038022">
    <property type="term" value="F:G protein-coupled olfactory receptor activity"/>
    <property type="evidence" value="ECO:0007669"/>
    <property type="project" value="TreeGrafter"/>
</dbReference>
<proteinExistence type="predicted"/>
<dbReference type="GO" id="GO:0005886">
    <property type="term" value="C:plasma membrane"/>
    <property type="evidence" value="ECO:0007669"/>
    <property type="project" value="TreeGrafter"/>
</dbReference>
<evidence type="ECO:0000313" key="2">
    <source>
        <dbReference type="Proteomes" id="UP000095282"/>
    </source>
</evidence>
<sequence>MNWEVVTRGFQIFAAISALIMNYILIKIIRNHSPKSIGEYKFLMLFIAVFEVFYAVLDLILQPCSLHVSLLDCLWKNTIFELVQRKKIFVWLIGPFLSGFIWAVVGYFLCCPRKTSTDYLRDNVKGKLDLNIDEIVYFAPYFYEKNETGQAEIYWPSFVGITLDSISINISLIISIYFGIKCWRRIHAVISSSSPNIQNFENQLFYALVAQTFIPIFLMHIPALAMFMFSFFELNAGHFSGIVSMTIALFPALDPIPTILIIPNYRNAVANFFKTRIQKFKKRFGCLKVKKRVNPSYNSNP</sequence>
<protein>
    <submittedName>
        <fullName evidence="3">Seven TM Receptor</fullName>
    </submittedName>
</protein>
<keyword evidence="2" id="KW-1185">Reference proteome</keyword>
<dbReference type="GO" id="GO:0042048">
    <property type="term" value="P:olfactory behavior"/>
    <property type="evidence" value="ECO:0007669"/>
    <property type="project" value="TreeGrafter"/>
</dbReference>
<dbReference type="InterPro" id="IPR019428">
    <property type="entry name" value="7TM_GPCR_serpentine_rcpt_Str"/>
</dbReference>
<reference evidence="3" key="1">
    <citation type="submission" date="2016-11" db="UniProtKB">
        <authorList>
            <consortium name="WormBaseParasite"/>
        </authorList>
    </citation>
    <scope>IDENTIFICATION</scope>
</reference>
<keyword evidence="1" id="KW-0472">Membrane</keyword>
<dbReference type="AlphaFoldDB" id="A0A1I7V1S4"/>
<feature type="transmembrane region" description="Helical" evidence="1">
    <location>
        <begin position="238"/>
        <end position="262"/>
    </location>
</feature>